<comment type="caution">
    <text evidence="2">The sequence shown here is derived from an EMBL/GenBank/DDBJ whole genome shotgun (WGS) entry which is preliminary data.</text>
</comment>
<dbReference type="Proteomes" id="UP001345827">
    <property type="component" value="Unassembled WGS sequence"/>
</dbReference>
<evidence type="ECO:0008006" key="4">
    <source>
        <dbReference type="Google" id="ProtNLM"/>
    </source>
</evidence>
<keyword evidence="1" id="KW-1133">Transmembrane helix</keyword>
<gene>
    <name evidence="2" type="ORF">LTR25_002266</name>
</gene>
<feature type="transmembrane region" description="Helical" evidence="1">
    <location>
        <begin position="35"/>
        <end position="57"/>
    </location>
</feature>
<evidence type="ECO:0000313" key="2">
    <source>
        <dbReference type="EMBL" id="KAK5542381.1"/>
    </source>
</evidence>
<sequence length="511" mass="56166">MASCLVAAAILPTRDQTMHQSFFSYTLTRPLPYKWFSFVVLVGGAVAIIFFSFLNLAANGYTLEVIYTTDQNSTLSETQWFQKLPWTLFAKVDASCQSQGLALNTQLFTTQLGLTYTIANVWTYGANASTDIVPALTYLNNTLEDCAVNNIKIWAENTNSVGNSPYWAWQTGTTISAVATCSVHNGDRRSFFNMTMEYNPNPTTVSGHTSGGNGVALGSTGFLHLDGKGNACIWWREQLLLMWYFNLIKTLGPWFTNPNANLSDTIKLLRLSLAPNDGQDITSYDFFNITGWLDMADGGLVALQESGSVRMQQILAGYDFGLQLHHFAAVFYSTILSDLGRANGSNILADRDLLQQYFLIGYDLLYGDPAIPPQQAFDDMIGTSGDLTIKPSTFNAQYICQVPRRRNWGSVVIAVLVADMVFLQSLFNLLMYTTTWCMKRTNDASNCCEGCKKQFVGSPAQGNGVTSLPMSSNTRDMSGGTSDVSLVSLLPSKVHSTSTVSWEPLLSGRAL</sequence>
<keyword evidence="3" id="KW-1185">Reference proteome</keyword>
<dbReference type="AlphaFoldDB" id="A0AAV9QFE8"/>
<evidence type="ECO:0000313" key="3">
    <source>
        <dbReference type="Proteomes" id="UP001345827"/>
    </source>
</evidence>
<dbReference type="EMBL" id="JAXLQG010000003">
    <property type="protein sequence ID" value="KAK5542381.1"/>
    <property type="molecule type" value="Genomic_DNA"/>
</dbReference>
<accession>A0AAV9QFE8</accession>
<keyword evidence="1" id="KW-0812">Transmembrane</keyword>
<reference evidence="2 3" key="1">
    <citation type="submission" date="2023-06" db="EMBL/GenBank/DDBJ databases">
        <title>Black Yeasts Isolated from many extreme environments.</title>
        <authorList>
            <person name="Coleine C."/>
            <person name="Stajich J.E."/>
            <person name="Selbmann L."/>
        </authorList>
    </citation>
    <scope>NUCLEOTIDE SEQUENCE [LARGE SCALE GENOMIC DNA]</scope>
    <source>
        <strain evidence="2 3">CCFEE 5887</strain>
    </source>
</reference>
<protein>
    <recommendedName>
        <fullName evidence="4">Transmembrane protein</fullName>
    </recommendedName>
</protein>
<organism evidence="2 3">
    <name type="scientific">Vermiconidia calcicola</name>
    <dbReference type="NCBI Taxonomy" id="1690605"/>
    <lineage>
        <taxon>Eukaryota</taxon>
        <taxon>Fungi</taxon>
        <taxon>Dikarya</taxon>
        <taxon>Ascomycota</taxon>
        <taxon>Pezizomycotina</taxon>
        <taxon>Dothideomycetes</taxon>
        <taxon>Dothideomycetidae</taxon>
        <taxon>Mycosphaerellales</taxon>
        <taxon>Extremaceae</taxon>
        <taxon>Vermiconidia</taxon>
    </lineage>
</organism>
<keyword evidence="1" id="KW-0472">Membrane</keyword>
<proteinExistence type="predicted"/>
<name>A0AAV9QFE8_9PEZI</name>
<feature type="transmembrane region" description="Helical" evidence="1">
    <location>
        <begin position="411"/>
        <end position="432"/>
    </location>
</feature>
<evidence type="ECO:0000256" key="1">
    <source>
        <dbReference type="SAM" id="Phobius"/>
    </source>
</evidence>